<organism evidence="1 2">
    <name type="scientific">Acidisarcina polymorpha</name>
    <dbReference type="NCBI Taxonomy" id="2211140"/>
    <lineage>
        <taxon>Bacteria</taxon>
        <taxon>Pseudomonadati</taxon>
        <taxon>Acidobacteriota</taxon>
        <taxon>Terriglobia</taxon>
        <taxon>Terriglobales</taxon>
        <taxon>Acidobacteriaceae</taxon>
        <taxon>Acidisarcina</taxon>
    </lineage>
</organism>
<dbReference type="KEGG" id="abas:ACPOL_0333"/>
<proteinExistence type="predicted"/>
<dbReference type="Proteomes" id="UP000253606">
    <property type="component" value="Chromosome"/>
</dbReference>
<reference evidence="1 2" key="1">
    <citation type="journal article" date="2018" name="Front. Microbiol.">
        <title>Hydrolytic Capabilities as a Key to Environmental Success: Chitinolytic and Cellulolytic Acidobacteria From Acidic Sub-arctic Soils and Boreal Peatlands.</title>
        <authorList>
            <person name="Belova S.E."/>
            <person name="Ravin N.V."/>
            <person name="Pankratov T.A."/>
            <person name="Rakitin A.L."/>
            <person name="Ivanova A.A."/>
            <person name="Beletsky A.V."/>
            <person name="Mardanov A.V."/>
            <person name="Sinninghe Damste J.S."/>
            <person name="Dedysh S.N."/>
        </authorList>
    </citation>
    <scope>NUCLEOTIDE SEQUENCE [LARGE SCALE GENOMIC DNA]</scope>
    <source>
        <strain evidence="1 2">SBC82</strain>
    </source>
</reference>
<evidence type="ECO:0000313" key="1">
    <source>
        <dbReference type="EMBL" id="AXC09714.1"/>
    </source>
</evidence>
<accession>A0A2Z5FT91</accession>
<name>A0A2Z5FT91_9BACT</name>
<keyword evidence="2" id="KW-1185">Reference proteome</keyword>
<protein>
    <submittedName>
        <fullName evidence="1">Uncharacterized protein</fullName>
    </submittedName>
</protein>
<gene>
    <name evidence="1" type="ORF">ACPOL_0333</name>
</gene>
<sequence length="55" mass="6110">MLYFRIGKGIDALRSEVRSGGAPGRQPEEALKISQEMMRQAQAMQAGQLRFKGTN</sequence>
<dbReference type="EMBL" id="CP030840">
    <property type="protein sequence ID" value="AXC09714.1"/>
    <property type="molecule type" value="Genomic_DNA"/>
</dbReference>
<dbReference type="AlphaFoldDB" id="A0A2Z5FT91"/>
<evidence type="ECO:0000313" key="2">
    <source>
        <dbReference type="Proteomes" id="UP000253606"/>
    </source>
</evidence>